<dbReference type="AlphaFoldDB" id="A0A426YD39"/>
<dbReference type="Proteomes" id="UP000287651">
    <property type="component" value="Unassembled WGS sequence"/>
</dbReference>
<evidence type="ECO:0000313" key="1">
    <source>
        <dbReference type="EMBL" id="RRT49654.1"/>
    </source>
</evidence>
<gene>
    <name evidence="1" type="ORF">B296_00022818</name>
</gene>
<sequence length="76" mass="9175">MTLIAKIHELSCRSDIAWKNANYAQIWEYLWDEYELTQRFGNLHYKLKFVAVNLVPIIFASSRISFRIGRMFFWRG</sequence>
<dbReference type="PANTHER" id="PTHR16255">
    <property type="entry name" value="REQUIRED FOR MEIOTIC NUCLEAR DIVISION PROTEIN 1 HOMOLOG"/>
    <property type="match status" value="1"/>
</dbReference>
<organism evidence="1 2">
    <name type="scientific">Ensete ventricosum</name>
    <name type="common">Abyssinian banana</name>
    <name type="synonym">Musa ensete</name>
    <dbReference type="NCBI Taxonomy" id="4639"/>
    <lineage>
        <taxon>Eukaryota</taxon>
        <taxon>Viridiplantae</taxon>
        <taxon>Streptophyta</taxon>
        <taxon>Embryophyta</taxon>
        <taxon>Tracheophyta</taxon>
        <taxon>Spermatophyta</taxon>
        <taxon>Magnoliopsida</taxon>
        <taxon>Liliopsida</taxon>
        <taxon>Zingiberales</taxon>
        <taxon>Musaceae</taxon>
        <taxon>Ensete</taxon>
    </lineage>
</organism>
<comment type="caution">
    <text evidence="1">The sequence shown here is derived from an EMBL/GenBank/DDBJ whole genome shotgun (WGS) entry which is preliminary data.</text>
</comment>
<reference evidence="1 2" key="1">
    <citation type="journal article" date="2014" name="Agronomy (Basel)">
        <title>A Draft Genome Sequence for Ensete ventricosum, the Drought-Tolerant Tree Against Hunger.</title>
        <authorList>
            <person name="Harrison J."/>
            <person name="Moore K.A."/>
            <person name="Paszkiewicz K."/>
            <person name="Jones T."/>
            <person name="Grant M."/>
            <person name="Ambacheew D."/>
            <person name="Muzemil S."/>
            <person name="Studholme D.J."/>
        </authorList>
    </citation>
    <scope>NUCLEOTIDE SEQUENCE [LARGE SCALE GENOMIC DNA]</scope>
</reference>
<evidence type="ECO:0000313" key="2">
    <source>
        <dbReference type="Proteomes" id="UP000287651"/>
    </source>
</evidence>
<dbReference type="EMBL" id="AMZH03013211">
    <property type="protein sequence ID" value="RRT49654.1"/>
    <property type="molecule type" value="Genomic_DNA"/>
</dbReference>
<proteinExistence type="predicted"/>
<dbReference type="InterPro" id="IPR051624">
    <property type="entry name" value="RMD1/Sad1-interacting"/>
</dbReference>
<protein>
    <submittedName>
        <fullName evidence="1">Uncharacterized protein</fullName>
    </submittedName>
</protein>
<accession>A0A426YD39</accession>
<dbReference type="PANTHER" id="PTHR16255:SF6">
    <property type="entry name" value="PROTEIN RETARDED ROOT GROWTH-LIKE"/>
    <property type="match status" value="1"/>
</dbReference>
<name>A0A426YD39_ENSVE</name>